<proteinExistence type="predicted"/>
<accession>A0A8X6NVN6</accession>
<name>A0A8X6NVN6_NEPPI</name>
<evidence type="ECO:0000313" key="1">
    <source>
        <dbReference type="EMBL" id="GFT38017.1"/>
    </source>
</evidence>
<keyword evidence="2" id="KW-1185">Reference proteome</keyword>
<dbReference type="OrthoDB" id="6466824at2759"/>
<dbReference type="AlphaFoldDB" id="A0A8X6NVN6"/>
<organism evidence="1 2">
    <name type="scientific">Nephila pilipes</name>
    <name type="common">Giant wood spider</name>
    <name type="synonym">Nephila maculata</name>
    <dbReference type="NCBI Taxonomy" id="299642"/>
    <lineage>
        <taxon>Eukaryota</taxon>
        <taxon>Metazoa</taxon>
        <taxon>Ecdysozoa</taxon>
        <taxon>Arthropoda</taxon>
        <taxon>Chelicerata</taxon>
        <taxon>Arachnida</taxon>
        <taxon>Araneae</taxon>
        <taxon>Araneomorphae</taxon>
        <taxon>Entelegynae</taxon>
        <taxon>Araneoidea</taxon>
        <taxon>Nephilidae</taxon>
        <taxon>Nephila</taxon>
    </lineage>
</organism>
<dbReference type="PANTHER" id="PTHR46888:SF11">
    <property type="entry name" value="SCAN BOX DOMAIN-CONTAINING PROTEIN"/>
    <property type="match status" value="1"/>
</dbReference>
<dbReference type="PANTHER" id="PTHR46888">
    <property type="entry name" value="ZINC KNUCKLE DOMAINCONTAINING PROTEIN-RELATED"/>
    <property type="match status" value="1"/>
</dbReference>
<sequence>MAQVPKKDCVAYLSAVLPPELSNMPAREVPDNASNYDFVKSLILKRYNYFSEWISKLKSDTFQQLKDLMVTEQLKFRVPLDVREHYLEDWLKFTTPFELAEKVDDYGNIRESFKKKDQPKRNFANFRGENGITMT</sequence>
<dbReference type="Proteomes" id="UP000887013">
    <property type="component" value="Unassembled WGS sequence"/>
</dbReference>
<evidence type="ECO:0000313" key="2">
    <source>
        <dbReference type="Proteomes" id="UP000887013"/>
    </source>
</evidence>
<dbReference type="EMBL" id="BMAW01014228">
    <property type="protein sequence ID" value="GFT38017.1"/>
    <property type="molecule type" value="Genomic_DNA"/>
</dbReference>
<comment type="caution">
    <text evidence="1">The sequence shown here is derived from an EMBL/GenBank/DDBJ whole genome shotgun (WGS) entry which is preliminary data.</text>
</comment>
<protein>
    <submittedName>
        <fullName evidence="1">SCAN box domain-containing protein</fullName>
    </submittedName>
</protein>
<reference evidence="1" key="1">
    <citation type="submission" date="2020-08" db="EMBL/GenBank/DDBJ databases">
        <title>Multicomponent nature underlies the extraordinary mechanical properties of spider dragline silk.</title>
        <authorList>
            <person name="Kono N."/>
            <person name="Nakamura H."/>
            <person name="Mori M."/>
            <person name="Yoshida Y."/>
            <person name="Ohtoshi R."/>
            <person name="Malay A.D."/>
            <person name="Moran D.A.P."/>
            <person name="Tomita M."/>
            <person name="Numata K."/>
            <person name="Arakawa K."/>
        </authorList>
    </citation>
    <scope>NUCLEOTIDE SEQUENCE</scope>
</reference>
<gene>
    <name evidence="1" type="primary">AVEN_243687_1</name>
    <name evidence="1" type="ORF">NPIL_327951</name>
</gene>